<reference evidence="1" key="2">
    <citation type="journal article" date="2007" name="Science">
        <title>Genome sequence of Aedes aegypti, a major arbovirus vector.</title>
        <authorList>
            <person name="Nene V."/>
            <person name="Wortman J.R."/>
            <person name="Lawson D."/>
            <person name="Haas B."/>
            <person name="Kodira C."/>
            <person name="Tu Z.J."/>
            <person name="Loftus B."/>
            <person name="Xi Z."/>
            <person name="Megy K."/>
            <person name="Grabherr M."/>
            <person name="Ren Q."/>
            <person name="Zdobnov E.M."/>
            <person name="Lobo N.F."/>
            <person name="Campbell K.S."/>
            <person name="Brown S.E."/>
            <person name="Bonaldo M.F."/>
            <person name="Zhu J."/>
            <person name="Sinkins S.P."/>
            <person name="Hogenkamp D.G."/>
            <person name="Amedeo P."/>
            <person name="Arensburger P."/>
            <person name="Atkinson P.W."/>
            <person name="Bidwell S."/>
            <person name="Biedler J."/>
            <person name="Birney E."/>
            <person name="Bruggner R.V."/>
            <person name="Costas J."/>
            <person name="Coy M.R."/>
            <person name="Crabtree J."/>
            <person name="Crawford M."/>
            <person name="Debruyn B."/>
            <person name="Decaprio D."/>
            <person name="Eiglmeier K."/>
            <person name="Eisenstadt E."/>
            <person name="El-Dorry H."/>
            <person name="Gelbart W.M."/>
            <person name="Gomes S.L."/>
            <person name="Hammond M."/>
            <person name="Hannick L.I."/>
            <person name="Hogan J.R."/>
            <person name="Holmes M.H."/>
            <person name="Jaffe D."/>
            <person name="Johnston J.S."/>
            <person name="Kennedy R.C."/>
            <person name="Koo H."/>
            <person name="Kravitz S."/>
            <person name="Kriventseva E.V."/>
            <person name="Kulp D."/>
            <person name="Labutti K."/>
            <person name="Lee E."/>
            <person name="Li S."/>
            <person name="Lovin D.D."/>
            <person name="Mao C."/>
            <person name="Mauceli E."/>
            <person name="Menck C.F."/>
            <person name="Miller J.R."/>
            <person name="Montgomery P."/>
            <person name="Mori A."/>
            <person name="Nascimento A.L."/>
            <person name="Naveira H.F."/>
            <person name="Nusbaum C."/>
            <person name="O'leary S."/>
            <person name="Orvis J."/>
            <person name="Pertea M."/>
            <person name="Quesneville H."/>
            <person name="Reidenbach K.R."/>
            <person name="Rogers Y.H."/>
            <person name="Roth C.W."/>
            <person name="Schneider J.R."/>
            <person name="Schatz M."/>
            <person name="Shumway M."/>
            <person name="Stanke M."/>
            <person name="Stinson E.O."/>
            <person name="Tubio J.M."/>
            <person name="Vanzee J.P."/>
            <person name="Verjovski-Almeida S."/>
            <person name="Werner D."/>
            <person name="White O."/>
            <person name="Wyder S."/>
            <person name="Zeng Q."/>
            <person name="Zhao Q."/>
            <person name="Zhao Y."/>
            <person name="Hill C.A."/>
            <person name="Raikhel A.S."/>
            <person name="Soares M.B."/>
            <person name="Knudson D.L."/>
            <person name="Lee N.H."/>
            <person name="Galagan J."/>
            <person name="Salzberg S.L."/>
            <person name="Paulsen I.T."/>
            <person name="Dimopoulos G."/>
            <person name="Collins F.H."/>
            <person name="Birren B."/>
            <person name="Fraser-Liggett C.M."/>
            <person name="Severson D.W."/>
        </authorList>
    </citation>
    <scope>NUCLEOTIDE SEQUENCE [LARGE SCALE GENOMIC DNA]</scope>
    <source>
        <strain evidence="1">Liverpool</strain>
    </source>
</reference>
<organism evidence="1 2">
    <name type="scientific">Aedes aegypti</name>
    <name type="common">Yellowfever mosquito</name>
    <name type="synonym">Culex aegypti</name>
    <dbReference type="NCBI Taxonomy" id="7159"/>
    <lineage>
        <taxon>Eukaryota</taxon>
        <taxon>Metazoa</taxon>
        <taxon>Ecdysozoa</taxon>
        <taxon>Arthropoda</taxon>
        <taxon>Hexapoda</taxon>
        <taxon>Insecta</taxon>
        <taxon>Pterygota</taxon>
        <taxon>Neoptera</taxon>
        <taxon>Endopterygota</taxon>
        <taxon>Diptera</taxon>
        <taxon>Nematocera</taxon>
        <taxon>Culicoidea</taxon>
        <taxon>Culicidae</taxon>
        <taxon>Culicinae</taxon>
        <taxon>Aedini</taxon>
        <taxon>Aedes</taxon>
        <taxon>Stegomyia</taxon>
    </lineage>
</organism>
<proteinExistence type="predicted"/>
<dbReference type="HOGENOM" id="CLU_072883_0_0_1"/>
<dbReference type="PaxDb" id="7159-AAEL008283-PA"/>
<sequence length="269" mass="29710">MFSFILACDHPTKHYSSMGCTPNALDPETGCPLSYNCPNLSNRQDNKCHLNGKTYNIGETVPSEETSSSCIALASCNRIVENQPSKFIYAHIDCAEFFRPRKPGCVLQYKPASCCSSKEVCGKNKTRLVTCTIGETTFYEGERMQIPGKPCQTCICTADFNLAQTDSNEYCYEDKCSFEIFADEKLYGGAAPVFKQGFCCPWTWRMPKVTDKLALSSKVVDKSDQKCVYGSLTLEIGEFLEPINENGDVVNCKCAIPPLVHCSMGSADS</sequence>
<dbReference type="Proteomes" id="UP000682892">
    <property type="component" value="Unassembled WGS sequence"/>
</dbReference>
<protein>
    <submittedName>
        <fullName evidence="1">AAEL008283-PA</fullName>
    </submittedName>
</protein>
<dbReference type="EMBL" id="CH477495">
    <property type="protein sequence ID" value="EAT39968.1"/>
    <property type="molecule type" value="Genomic_DNA"/>
</dbReference>
<evidence type="ECO:0000313" key="1">
    <source>
        <dbReference type="EMBL" id="EAT39968.1"/>
    </source>
</evidence>
<dbReference type="OMA" id="RECCATR"/>
<dbReference type="eggNOG" id="ENOG502S6B3">
    <property type="taxonomic scope" value="Eukaryota"/>
</dbReference>
<name>Q16Z92_AEDAE</name>
<reference evidence="1" key="3">
    <citation type="submission" date="2012-09" db="EMBL/GenBank/DDBJ databases">
        <authorList>
            <consortium name="VectorBase"/>
        </authorList>
    </citation>
    <scope>NUCLEOTIDE SEQUENCE</scope>
    <source>
        <strain evidence="1">Liverpool</strain>
    </source>
</reference>
<reference evidence="1" key="1">
    <citation type="submission" date="2005-10" db="EMBL/GenBank/DDBJ databases">
        <authorList>
            <person name="Loftus B.J."/>
            <person name="Nene V.M."/>
            <person name="Hannick L.I."/>
            <person name="Bidwell S."/>
            <person name="Haas B."/>
            <person name="Amedeo P."/>
            <person name="Orvis J."/>
            <person name="Wortman J.R."/>
            <person name="White O.R."/>
            <person name="Salzberg S."/>
            <person name="Shumway M."/>
            <person name="Koo H."/>
            <person name="Zhao Y."/>
            <person name="Holmes M."/>
            <person name="Miller J."/>
            <person name="Schatz M."/>
            <person name="Pop M."/>
            <person name="Pai G."/>
            <person name="Utterback T."/>
            <person name="Rogers Y.-H."/>
            <person name="Kravitz S."/>
            <person name="Fraser C.M."/>
        </authorList>
    </citation>
    <scope>NUCLEOTIDE SEQUENCE</scope>
    <source>
        <strain evidence="1">Liverpool</strain>
    </source>
</reference>
<gene>
    <name evidence="1" type="ORF">AaeL_AAEL008283</name>
</gene>
<dbReference type="PhylomeDB" id="Q16Z92"/>
<dbReference type="AlphaFoldDB" id="Q16Z92"/>
<accession>Q16Z92</accession>
<dbReference type="VEuPathDB" id="VectorBase:AAEL008283"/>
<evidence type="ECO:0000313" key="2">
    <source>
        <dbReference type="Proteomes" id="UP000682892"/>
    </source>
</evidence>